<comment type="caution">
    <text evidence="2">The sequence shown here is derived from an EMBL/GenBank/DDBJ whole genome shotgun (WGS) entry which is preliminary data.</text>
</comment>
<keyword evidence="1" id="KW-0472">Membrane</keyword>
<evidence type="ECO:0008006" key="4">
    <source>
        <dbReference type="Google" id="ProtNLM"/>
    </source>
</evidence>
<organism evidence="2 3">
    <name type="scientific">Candidatus Roizmanbacteria bacterium RIFCSPHIGHO2_12_FULL_33_9</name>
    <dbReference type="NCBI Taxonomy" id="1802045"/>
    <lineage>
        <taxon>Bacteria</taxon>
        <taxon>Candidatus Roizmaniibacteriota</taxon>
    </lineage>
</organism>
<protein>
    <recommendedName>
        <fullName evidence="4">POTRA domain-containing protein</fullName>
    </recommendedName>
</protein>
<reference evidence="2 3" key="1">
    <citation type="journal article" date="2016" name="Nat. Commun.">
        <title>Thousands of microbial genomes shed light on interconnected biogeochemical processes in an aquifer system.</title>
        <authorList>
            <person name="Anantharaman K."/>
            <person name="Brown C.T."/>
            <person name="Hug L.A."/>
            <person name="Sharon I."/>
            <person name="Castelle C.J."/>
            <person name="Probst A.J."/>
            <person name="Thomas B.C."/>
            <person name="Singh A."/>
            <person name="Wilkins M.J."/>
            <person name="Karaoz U."/>
            <person name="Brodie E.L."/>
            <person name="Williams K.H."/>
            <person name="Hubbard S.S."/>
            <person name="Banfield J.F."/>
        </authorList>
    </citation>
    <scope>NUCLEOTIDE SEQUENCE [LARGE SCALE GENOMIC DNA]</scope>
</reference>
<dbReference type="Proteomes" id="UP000177199">
    <property type="component" value="Unassembled WGS sequence"/>
</dbReference>
<gene>
    <name evidence="2" type="ORF">A3F29_01590</name>
</gene>
<evidence type="ECO:0000256" key="1">
    <source>
        <dbReference type="SAM" id="Phobius"/>
    </source>
</evidence>
<evidence type="ECO:0000313" key="3">
    <source>
        <dbReference type="Proteomes" id="UP000177199"/>
    </source>
</evidence>
<name>A0A1F7HKU9_9BACT</name>
<evidence type="ECO:0000313" key="2">
    <source>
        <dbReference type="EMBL" id="OGK31402.1"/>
    </source>
</evidence>
<dbReference type="AlphaFoldDB" id="A0A1F7HKU9"/>
<accession>A0A1F7HKU9</accession>
<keyword evidence="1" id="KW-0812">Transmembrane</keyword>
<keyword evidence="1" id="KW-1133">Transmembrane helix</keyword>
<proteinExistence type="predicted"/>
<feature type="transmembrane region" description="Helical" evidence="1">
    <location>
        <begin position="12"/>
        <end position="34"/>
    </location>
</feature>
<sequence>MQQRKSQRKYSIFKLFAVFASLIFFFLALIYYLYTFFKINNVNIISENKDYRFKGIELVENKNLVLLNTKKLSISLKALNPSTTKVEINKRFPNSVSIKYELKEPIAYLKVNDGYFYLSENSKILYKTKQFQQTGSIIEMHYYQSFDYLTNPVGSSLDFLDINYSLSFLRKVKGLGFEAKSIDIDSPSMIRLNLNDATVIITVEKDIDSQLNNLERIIKQFKVEGNSFSLLDLRFDKPIIKLN</sequence>
<dbReference type="EMBL" id="MFZV01000007">
    <property type="protein sequence ID" value="OGK31402.1"/>
    <property type="molecule type" value="Genomic_DNA"/>
</dbReference>